<proteinExistence type="predicted"/>
<evidence type="ECO:0000313" key="2">
    <source>
        <dbReference type="EMBL" id="JAV46202.1"/>
    </source>
</evidence>
<protein>
    <submittedName>
        <fullName evidence="2">Putative conserved plasma membrane protein</fullName>
    </submittedName>
</protein>
<accession>A0A1W7R4Z5</accession>
<reference evidence="2" key="1">
    <citation type="submission" date="2016-03" db="EMBL/GenBank/DDBJ databases">
        <title>RNAseq analyses of the sensorial organs of adult female Aedes albopictus.</title>
        <authorList>
            <person name="Fabrizio L."/>
            <person name="Ribeiro J.M."/>
            <person name="Arca B."/>
        </authorList>
    </citation>
    <scope>NUCLEOTIDE SEQUENCE</scope>
</reference>
<name>A0A1W7R4Z5_AEDAL</name>
<dbReference type="AlphaFoldDB" id="A0A1W7R4Z5"/>
<keyword evidence="1" id="KW-0812">Transmembrane</keyword>
<organism evidence="2">
    <name type="scientific">Aedes albopictus</name>
    <name type="common">Asian tiger mosquito</name>
    <name type="synonym">Stegomyia albopicta</name>
    <dbReference type="NCBI Taxonomy" id="7160"/>
    <lineage>
        <taxon>Eukaryota</taxon>
        <taxon>Metazoa</taxon>
        <taxon>Ecdysozoa</taxon>
        <taxon>Arthropoda</taxon>
        <taxon>Hexapoda</taxon>
        <taxon>Insecta</taxon>
        <taxon>Pterygota</taxon>
        <taxon>Neoptera</taxon>
        <taxon>Endopterygota</taxon>
        <taxon>Diptera</taxon>
        <taxon>Nematocera</taxon>
        <taxon>Culicoidea</taxon>
        <taxon>Culicidae</taxon>
        <taxon>Culicinae</taxon>
        <taxon>Aedini</taxon>
        <taxon>Aedes</taxon>
        <taxon>Stegomyia</taxon>
    </lineage>
</organism>
<keyword evidence="1" id="KW-1133">Transmembrane helix</keyword>
<evidence type="ECO:0000256" key="1">
    <source>
        <dbReference type="SAM" id="Phobius"/>
    </source>
</evidence>
<feature type="transmembrane region" description="Helical" evidence="1">
    <location>
        <begin position="31"/>
        <end position="55"/>
    </location>
</feature>
<keyword evidence="1" id="KW-0472">Membrane</keyword>
<sequence length="69" mass="7591">MLSSTKPPVRNLGNPMQSNQIKSNRLPLGQVLVCDVLLSFVLLCSINVICILHLLHNRVDACPAVGRNR</sequence>
<dbReference type="EMBL" id="GEHC01001443">
    <property type="protein sequence ID" value="JAV46202.1"/>
    <property type="molecule type" value="Transcribed_RNA"/>
</dbReference>